<dbReference type="AlphaFoldDB" id="A0A561SLE1"/>
<proteinExistence type="predicted"/>
<comment type="caution">
    <text evidence="1">The sequence shown here is derived from an EMBL/GenBank/DDBJ whole genome shotgun (WGS) entry which is preliminary data.</text>
</comment>
<dbReference type="EMBL" id="VIWU01000001">
    <property type="protein sequence ID" value="TWF75677.1"/>
    <property type="molecule type" value="Genomic_DNA"/>
</dbReference>
<accession>A0A561SLE1</accession>
<sequence length="170" mass="17945">MAPRSSSALVVALTGPPDVRLLARTHVDLVGHDLPAQAYHAAAGLPLPEAERLVHRWAEEALSSVEACFAELMRQHPTVAVGIAAVVRPVPALDAVLRSHPLLHLAEGQLSREAVAEAATRAGLPVHYLDPKGRHDPVGVERTAALGRVAGPPWRKEHKMAALAALTALG</sequence>
<reference evidence="1 2" key="1">
    <citation type="submission" date="2019-06" db="EMBL/GenBank/DDBJ databases">
        <title>Sequencing the genomes of 1000 actinobacteria strains.</title>
        <authorList>
            <person name="Klenk H.-P."/>
        </authorList>
    </citation>
    <scope>NUCLEOTIDE SEQUENCE [LARGE SCALE GENOMIC DNA]</scope>
    <source>
        <strain evidence="1 2">DSM 45671</strain>
    </source>
</reference>
<organism evidence="1 2">
    <name type="scientific">Pseudonocardia hierapolitana</name>
    <dbReference type="NCBI Taxonomy" id="1128676"/>
    <lineage>
        <taxon>Bacteria</taxon>
        <taxon>Bacillati</taxon>
        <taxon>Actinomycetota</taxon>
        <taxon>Actinomycetes</taxon>
        <taxon>Pseudonocardiales</taxon>
        <taxon>Pseudonocardiaceae</taxon>
        <taxon>Pseudonocardia</taxon>
    </lineage>
</organism>
<evidence type="ECO:0000313" key="2">
    <source>
        <dbReference type="Proteomes" id="UP000321261"/>
    </source>
</evidence>
<dbReference type="Proteomes" id="UP000321261">
    <property type="component" value="Unassembled WGS sequence"/>
</dbReference>
<keyword evidence="2" id="KW-1185">Reference proteome</keyword>
<protein>
    <submittedName>
        <fullName evidence="1">Uncharacterized protein</fullName>
    </submittedName>
</protein>
<evidence type="ECO:0000313" key="1">
    <source>
        <dbReference type="EMBL" id="TWF75677.1"/>
    </source>
</evidence>
<gene>
    <name evidence="1" type="ORF">FHX44_111561</name>
</gene>
<name>A0A561SLE1_9PSEU</name>